<feature type="transmembrane region" description="Helical" evidence="2">
    <location>
        <begin position="6"/>
        <end position="26"/>
    </location>
</feature>
<feature type="domain" description="RanBD1" evidence="3">
    <location>
        <begin position="288"/>
        <end position="366"/>
    </location>
</feature>
<feature type="compositionally biased region" description="Low complexity" evidence="1">
    <location>
        <begin position="149"/>
        <end position="159"/>
    </location>
</feature>
<dbReference type="AlphaFoldDB" id="A0AAD6XRE7"/>
<dbReference type="SUPFAM" id="SSF50729">
    <property type="entry name" value="PH domain-like"/>
    <property type="match status" value="1"/>
</dbReference>
<dbReference type="PROSITE" id="PS50196">
    <property type="entry name" value="RANBD1"/>
    <property type="match status" value="1"/>
</dbReference>
<comment type="caution">
    <text evidence="4">The sequence shown here is derived from an EMBL/GenBank/DDBJ whole genome shotgun (WGS) entry which is preliminary data.</text>
</comment>
<feature type="compositionally biased region" description="Pro residues" evidence="1">
    <location>
        <begin position="160"/>
        <end position="170"/>
    </location>
</feature>
<feature type="compositionally biased region" description="Pro residues" evidence="1">
    <location>
        <begin position="188"/>
        <end position="198"/>
    </location>
</feature>
<protein>
    <recommendedName>
        <fullName evidence="3">RanBD1 domain-containing protein</fullName>
    </recommendedName>
</protein>
<evidence type="ECO:0000313" key="4">
    <source>
        <dbReference type="EMBL" id="KAJ7089737.1"/>
    </source>
</evidence>
<accession>A0AAD6XRE7</accession>
<feature type="region of interest" description="Disordered" evidence="1">
    <location>
        <begin position="149"/>
        <end position="202"/>
    </location>
</feature>
<keyword evidence="5" id="KW-1185">Reference proteome</keyword>
<keyword evidence="2" id="KW-0812">Transmembrane</keyword>
<dbReference type="Pfam" id="PF00638">
    <property type="entry name" value="Ran_BP1"/>
    <property type="match status" value="1"/>
</dbReference>
<dbReference type="PANTHER" id="PTHR23138">
    <property type="entry name" value="RAN BINDING PROTEIN"/>
    <property type="match status" value="1"/>
</dbReference>
<name>A0AAD6XRE7_9AGAR</name>
<evidence type="ECO:0000256" key="1">
    <source>
        <dbReference type="SAM" id="MobiDB-lite"/>
    </source>
</evidence>
<keyword evidence="2" id="KW-0472">Membrane</keyword>
<proteinExistence type="predicted"/>
<dbReference type="InterPro" id="IPR045255">
    <property type="entry name" value="RanBP1-like"/>
</dbReference>
<dbReference type="InterPro" id="IPR000156">
    <property type="entry name" value="Ran_bind_dom"/>
</dbReference>
<evidence type="ECO:0000259" key="3">
    <source>
        <dbReference type="PROSITE" id="PS50196"/>
    </source>
</evidence>
<evidence type="ECO:0000256" key="2">
    <source>
        <dbReference type="SAM" id="Phobius"/>
    </source>
</evidence>
<feature type="region of interest" description="Disordered" evidence="1">
    <location>
        <begin position="65"/>
        <end position="135"/>
    </location>
</feature>
<evidence type="ECO:0000313" key="5">
    <source>
        <dbReference type="Proteomes" id="UP001222325"/>
    </source>
</evidence>
<dbReference type="Proteomes" id="UP001222325">
    <property type="component" value="Unassembled WGS sequence"/>
</dbReference>
<organism evidence="4 5">
    <name type="scientific">Mycena belliarum</name>
    <dbReference type="NCBI Taxonomy" id="1033014"/>
    <lineage>
        <taxon>Eukaryota</taxon>
        <taxon>Fungi</taxon>
        <taxon>Dikarya</taxon>
        <taxon>Basidiomycota</taxon>
        <taxon>Agaricomycotina</taxon>
        <taxon>Agaricomycetes</taxon>
        <taxon>Agaricomycetidae</taxon>
        <taxon>Agaricales</taxon>
        <taxon>Marasmiineae</taxon>
        <taxon>Mycenaceae</taxon>
        <taxon>Mycena</taxon>
    </lineage>
</organism>
<dbReference type="EMBL" id="JARJCN010000023">
    <property type="protein sequence ID" value="KAJ7089737.1"/>
    <property type="molecule type" value="Genomic_DNA"/>
</dbReference>
<dbReference type="InterPro" id="IPR011993">
    <property type="entry name" value="PH-like_dom_sf"/>
</dbReference>
<sequence>MLPAADFNFVVCGIATIAASVGYACARKIRPLPSFRRNTPQQLDSLESLISNAGEVSATFEKQAAEPVAPNDEPPLPDLKSGSIVPSGNNSLKRKRVLEQDQQDQHDEDVVEGYPHNLKSIYPNKRRSGSVSEQEPNIEEMLVSASVISTEQPQASESPPSEPLSAPPTKPDITEDSAVPDVHSPEPTTAPTPEPVPAEIPRFVFPETPPRVVQFPSTRSSASPGFAIFAGTSSPFSALNVSKEPTFGKSIWTGHTGTEDSALESKAQNLDGECGQKKGSTALAAAKIPTLAIQTLVTGEEDEDVVMELKGAKLFVKRGDDNFSGGMLGHFKVLSNKTTLSKRLLFRREPLWKVSMNVRMLPTVRYTFDTQEKILRIALKELDPEKPGSAPQTVIYAFKPGRSCRRCDFEDFAESLLAQARVVDQS</sequence>
<dbReference type="Gene3D" id="2.30.29.30">
    <property type="entry name" value="Pleckstrin-homology domain (PH domain)/Phosphotyrosine-binding domain (PTB)"/>
    <property type="match status" value="1"/>
</dbReference>
<keyword evidence="2" id="KW-1133">Transmembrane helix</keyword>
<gene>
    <name evidence="4" type="ORF">B0H15DRAFT_839001</name>
</gene>
<reference evidence="4" key="1">
    <citation type="submission" date="2023-03" db="EMBL/GenBank/DDBJ databases">
        <title>Massive genome expansion in bonnet fungi (Mycena s.s.) driven by repeated elements and novel gene families across ecological guilds.</title>
        <authorList>
            <consortium name="Lawrence Berkeley National Laboratory"/>
            <person name="Harder C.B."/>
            <person name="Miyauchi S."/>
            <person name="Viragh M."/>
            <person name="Kuo A."/>
            <person name="Thoen E."/>
            <person name="Andreopoulos B."/>
            <person name="Lu D."/>
            <person name="Skrede I."/>
            <person name="Drula E."/>
            <person name="Henrissat B."/>
            <person name="Morin E."/>
            <person name="Kohler A."/>
            <person name="Barry K."/>
            <person name="LaButti K."/>
            <person name="Morin E."/>
            <person name="Salamov A."/>
            <person name="Lipzen A."/>
            <person name="Mereny Z."/>
            <person name="Hegedus B."/>
            <person name="Baldrian P."/>
            <person name="Stursova M."/>
            <person name="Weitz H."/>
            <person name="Taylor A."/>
            <person name="Grigoriev I.V."/>
            <person name="Nagy L.G."/>
            <person name="Martin F."/>
            <person name="Kauserud H."/>
        </authorList>
    </citation>
    <scope>NUCLEOTIDE SEQUENCE</scope>
    <source>
        <strain evidence="4">CBHHK173m</strain>
    </source>
</reference>